<dbReference type="Proteomes" id="UP001139644">
    <property type="component" value="Unassembled WGS sequence"/>
</dbReference>
<evidence type="ECO:0000313" key="13">
    <source>
        <dbReference type="Proteomes" id="UP000070452"/>
    </source>
</evidence>
<evidence type="ECO:0000313" key="21">
    <source>
        <dbReference type="Proteomes" id="UP000469871"/>
    </source>
</evidence>
<dbReference type="EMBL" id="JARPTX010000021">
    <property type="protein sequence ID" value="MDT2370037.1"/>
    <property type="molecule type" value="Genomic_DNA"/>
</dbReference>
<reference evidence="10 19" key="1">
    <citation type="submission" date="2015-06" db="EMBL/GenBank/DDBJ databases">
        <title>The Genome Sequence of Enterococcus faecium 131EA1.</title>
        <authorList>
            <consortium name="The Broad Institute Genomics Platform"/>
            <consortium name="The Broad Institute Genome Sequencing Center for Infectious Disease"/>
            <person name="Earl A.M."/>
            <person name="Van Tyne D."/>
            <person name="Lebreton F."/>
            <person name="Saavedra J.T."/>
            <person name="Gilmore M.S."/>
            <person name="Manson Mcguire A."/>
            <person name="Clock S."/>
            <person name="Crupain M."/>
            <person name="Rangan U."/>
            <person name="Young S."/>
            <person name="Abouelleil A."/>
            <person name="Cao P."/>
            <person name="Chapman S.B."/>
            <person name="Griggs A."/>
            <person name="Priest M."/>
            <person name="Shea T."/>
            <person name="Wortman J."/>
            <person name="Nusbaum C."/>
            <person name="Birren B."/>
        </authorList>
    </citation>
    <scope>NUCLEOTIDE SEQUENCE [LARGE SCALE GENOMIC DNA]</scope>
    <source>
        <strain evidence="10 19">131EA1</strain>
    </source>
</reference>
<evidence type="ECO:0000313" key="1">
    <source>
        <dbReference type="EMBL" id="KAB7576272.1"/>
    </source>
</evidence>
<dbReference type="GeneID" id="66454339"/>
<dbReference type="Proteomes" id="UP000191171">
    <property type="component" value="Unassembled WGS sequence"/>
</dbReference>
<dbReference type="Proteomes" id="UP000253144">
    <property type="component" value="Unassembled WGS sequence"/>
</dbReference>
<dbReference type="EMBL" id="PCGC01000005">
    <property type="protein sequence ID" value="PHL22335.1"/>
    <property type="molecule type" value="Genomic_DNA"/>
</dbReference>
<evidence type="ECO:0000313" key="18">
    <source>
        <dbReference type="Proteomes" id="UP000249070"/>
    </source>
</evidence>
<evidence type="ECO:0000313" key="15">
    <source>
        <dbReference type="Proteomes" id="UP000191171"/>
    </source>
</evidence>
<dbReference type="EMBL" id="QHGU01000019">
    <property type="protein sequence ID" value="PZM56166.1"/>
    <property type="molecule type" value="Genomic_DNA"/>
</dbReference>
<evidence type="ECO:0000313" key="14">
    <source>
        <dbReference type="Proteomes" id="UP000183509"/>
    </source>
</evidence>
<reference evidence="6 15" key="4">
    <citation type="submission" date="2017-02" db="EMBL/GenBank/DDBJ databases">
        <title>Clonality and virulence of isolates of VRE in Hematopoietic Stem Cell Transplanted (HSCT) patients.</title>
        <authorList>
            <person name="Marchi A.P."/>
            <person name="Martins R.C."/>
            <person name="Marie S.K."/>
            <person name="Levin A.S."/>
            <person name="Costa S.F."/>
        </authorList>
    </citation>
    <scope>NUCLEOTIDE SEQUENCE [LARGE SCALE GENOMIC DNA]</scope>
    <source>
        <strain evidence="6 15">LIM1759</strain>
    </source>
</reference>
<reference evidence="2 13" key="2">
    <citation type="submission" date="2016-01" db="EMBL/GenBank/DDBJ databases">
        <title>Molecular Mechanisms for transfer of large genomic segments between Enterococcus faecium strains.</title>
        <authorList>
            <person name="Garcia-Solache M.A."/>
            <person name="Lebreton F."/>
            <person name="Mclaughlin R.E."/>
            <person name="Whiteaker J.D."/>
            <person name="Gilmore M.S."/>
            <person name="Rice L.B."/>
        </authorList>
    </citation>
    <scope>NUCLEOTIDE SEQUENCE [LARGE SCALE GENOMIC DNA]</scope>
    <source>
        <strain evidence="2 13">D344RRF x C68</strain>
    </source>
</reference>
<dbReference type="Proteomes" id="UP000070452">
    <property type="component" value="Unassembled WGS sequence"/>
</dbReference>
<evidence type="ECO:0000313" key="3">
    <source>
        <dbReference type="EMBL" id="MBX4222659.1"/>
    </source>
</evidence>
<dbReference type="EMBL" id="FKLM01000025">
    <property type="protein sequence ID" value="SAM46204.1"/>
    <property type="molecule type" value="Genomic_DNA"/>
</dbReference>
<dbReference type="Proteomes" id="UP000183509">
    <property type="component" value="Unassembled WGS sequence"/>
</dbReference>
<dbReference type="Proteomes" id="UP000289562">
    <property type="component" value="Unassembled WGS sequence"/>
</dbReference>
<dbReference type="RefSeq" id="WP_002295907.1">
    <property type="nucleotide sequence ID" value="NZ_AP019394.1"/>
</dbReference>
<proteinExistence type="predicted"/>
<evidence type="ECO:0000313" key="11">
    <source>
        <dbReference type="EMBL" id="RXU89593.1"/>
    </source>
</evidence>
<evidence type="ECO:0000313" key="2">
    <source>
        <dbReference type="EMBL" id="KWX19239.1"/>
    </source>
</evidence>
<comment type="caution">
    <text evidence="2">The sequence shown here is derived from an EMBL/GenBank/DDBJ whole genome shotgun (WGS) entry which is preliminary data.</text>
</comment>
<reference evidence="3" key="10">
    <citation type="journal article" date="2022" name="J. Anim. Sci.">
        <title>Whole genome sequence analyses-based assessment of virulence potential and antimicrobial susceptibilities and resistance of Enterococcus faecium strains isolated from commercial swine and cattle probiotic products.</title>
        <authorList>
            <person name="Shridhar P.B."/>
            <person name="Amachawadi R.G."/>
            <person name="Tokach M."/>
            <person name="Patel I."/>
            <person name="Gangiredla J."/>
            <person name="Mammel M."/>
            <person name="Nagaraja T.G."/>
        </authorList>
    </citation>
    <scope>NUCLEOTIDE SEQUENCE</scope>
    <source>
        <strain evidence="3">EF215</strain>
    </source>
</reference>
<reference evidence="4" key="11">
    <citation type="submission" date="2022-05" db="EMBL/GenBank/DDBJ databases">
        <title>Draft genome sequences of Clostridium perfringens strains isolated from Peru.</title>
        <authorList>
            <person name="Hurtado R."/>
            <person name="Lima L."/>
            <person name="Sousa T."/>
            <person name="Jaiswal A.K."/>
            <person name="Tiwari S."/>
            <person name="Maturrano L."/>
            <person name="Brenig B."/>
            <person name="Azevedo V."/>
        </authorList>
    </citation>
    <scope>NUCLEOTIDE SEQUENCE</scope>
    <source>
        <strain evidence="4">CP4</strain>
    </source>
</reference>
<evidence type="ECO:0000313" key="8">
    <source>
        <dbReference type="EMBL" id="PHL22335.1"/>
    </source>
</evidence>
<reference evidence="7 16" key="5">
    <citation type="submission" date="2017-05" db="EMBL/GenBank/DDBJ databases">
        <title>The Genome Sequence of Enterococcus faecium 6F2_DIV0138.</title>
        <authorList>
            <consortium name="The Broad Institute Genomics Platform"/>
            <consortium name="The Broad Institute Genomic Center for Infectious Diseases"/>
            <person name="Earl A."/>
            <person name="Manson A."/>
            <person name="Schwartman J."/>
            <person name="Gilmore M."/>
            <person name="Abouelleil A."/>
            <person name="Cao P."/>
            <person name="Chapman S."/>
            <person name="Cusick C."/>
            <person name="Shea T."/>
            <person name="Young S."/>
            <person name="Neafsey D."/>
            <person name="Nusbaum C."/>
            <person name="Birren B."/>
        </authorList>
    </citation>
    <scope>NUCLEOTIDE SEQUENCE [LARGE SCALE GENOMIC DNA]</scope>
    <source>
        <strain evidence="7 16">6F2_DIV0138</strain>
    </source>
</reference>
<dbReference type="EMBL" id="JAMWMK010000013">
    <property type="protein sequence ID" value="MDC4248160.1"/>
    <property type="molecule type" value="Genomic_DNA"/>
</dbReference>
<dbReference type="EMBL" id="WEFP01000001">
    <property type="protein sequence ID" value="KAB7576272.1"/>
    <property type="molecule type" value="Genomic_DNA"/>
</dbReference>
<sequence length="63" mass="7833">MKKRQKKKNAYKHYIRSIFTGYERMLEDPELEQLTFTYLNEETQLTRDEHQRIHFTTRDLPSK</sequence>
<evidence type="ECO:0000313" key="9">
    <source>
        <dbReference type="EMBL" id="PZM56166.1"/>
    </source>
</evidence>
<evidence type="ECO:0000313" key="17">
    <source>
        <dbReference type="Proteomes" id="UP000224303"/>
    </source>
</evidence>
<gene>
    <name evidence="7" type="ORF">A5804_001343</name>
    <name evidence="2" type="ORF">AWT83_12450</name>
    <name evidence="6" type="ORF">B1P95_04805</name>
    <name evidence="8" type="ORF">CQR37_03375</name>
    <name evidence="11" type="ORF">CYQ77_05230</name>
    <name evidence="9" type="ORF">DKP91_05650</name>
    <name evidence="12" type="ORF">DTPHA_601635</name>
    <name evidence="10" type="ORF">EB12_00898</name>
    <name evidence="1" type="ORF">GBM73_02600</name>
    <name evidence="3" type="ORF">KYX88_07480</name>
    <name evidence="4" type="ORF">M3X98_08845</name>
    <name evidence="5" type="ORF">P6Z85_07670</name>
</gene>
<reference evidence="11 20" key="7">
    <citation type="submission" date="2017-12" db="EMBL/GenBank/DDBJ databases">
        <title>A pool of 800 enterococci isolated from chicken carcass rinse samples from New Zealand.</title>
        <authorList>
            <person name="Zhang J."/>
            <person name="Rogers L."/>
            <person name="Midwinter A."/>
            <person name="French N."/>
        </authorList>
    </citation>
    <scope>NUCLEOTIDE SEQUENCE [LARGE SCALE GENOMIC DNA]</scope>
    <source>
        <strain evidence="11 20">EN697</strain>
    </source>
</reference>
<dbReference type="Proteomes" id="UP000224303">
    <property type="component" value="Unassembled WGS sequence"/>
</dbReference>
<dbReference type="Proteomes" id="UP001260956">
    <property type="component" value="Unassembled WGS sequence"/>
</dbReference>
<dbReference type="STRING" id="1352.AL014_06275"/>
<dbReference type="PATRIC" id="fig|1352.655.peg.1640"/>
<evidence type="ECO:0000313" key="6">
    <source>
        <dbReference type="EMBL" id="OOL83304.1"/>
    </source>
</evidence>
<dbReference type="EMBL" id="JAIFOC010000055">
    <property type="protein sequence ID" value="MBX4222659.1"/>
    <property type="molecule type" value="Genomic_DNA"/>
</dbReference>
<evidence type="ECO:0000313" key="12">
    <source>
        <dbReference type="EMBL" id="SAM46204.1"/>
    </source>
</evidence>
<protein>
    <submittedName>
        <fullName evidence="2">Uncharacterized protein</fullName>
    </submittedName>
</protein>
<evidence type="ECO:0000313" key="20">
    <source>
        <dbReference type="Proteomes" id="UP000289562"/>
    </source>
</evidence>
<dbReference type="Proteomes" id="UP000249070">
    <property type="component" value="Unassembled WGS sequence"/>
</dbReference>
<organism evidence="2 13">
    <name type="scientific">Enterococcus faecium</name>
    <name type="common">Streptococcus faecium</name>
    <dbReference type="NCBI Taxonomy" id="1352"/>
    <lineage>
        <taxon>Bacteria</taxon>
        <taxon>Bacillati</taxon>
        <taxon>Bacillota</taxon>
        <taxon>Bacilli</taxon>
        <taxon>Lactobacillales</taxon>
        <taxon>Enterococcaceae</taxon>
        <taxon>Enterococcus</taxon>
    </lineage>
</organism>
<evidence type="ECO:0000313" key="4">
    <source>
        <dbReference type="EMBL" id="MDC4248160.1"/>
    </source>
</evidence>
<reference evidence="1 21" key="9">
    <citation type="submission" date="2019-10" db="EMBL/GenBank/DDBJ databases">
        <title>Evolutionary dynamics of vancomycin-resistant Enterococcus faecium during gastrointestinal tract colonization and bloodstream infection in immunocompromised pediatric patients.</title>
        <authorList>
            <person name="Chilambi G.S."/>
            <person name="Nordstrom H.R."/>
            <person name="Evans D.R."/>
            <person name="Ferrolino J."/>
            <person name="Hayden R.T."/>
            <person name="Maron G.M."/>
            <person name="Vo A.N."/>
            <person name="Gilmore M.S."/>
            <person name="Wolf J."/>
            <person name="Rosch J.W."/>
            <person name="Van Tyne D."/>
        </authorList>
    </citation>
    <scope>NUCLEOTIDE SEQUENCE [LARGE SCALE GENOMIC DNA]</scope>
    <source>
        <strain evidence="1 21">VRECG27</strain>
    </source>
</reference>
<accession>A0A132PA83</accession>
<dbReference type="AlphaFoldDB" id="A0A132PA83"/>
<reference evidence="8 17" key="6">
    <citation type="submission" date="2017-10" db="EMBL/GenBank/DDBJ databases">
        <title>Draft genomes of the Enterococcus faecium isolated from human feces before and after Helicobacter pylori eradication therapy.</title>
        <authorList>
            <person name="Prianichniikov N.A."/>
            <person name="Glushchenko O.E."/>
            <person name="Malakhova M.V."/>
        </authorList>
    </citation>
    <scope>NUCLEOTIDE SEQUENCE [LARGE SCALE GENOMIC DNA]</scope>
    <source>
        <strain evidence="8 17">Hp_5-7</strain>
    </source>
</reference>
<dbReference type="OMA" id="FEGYETM"/>
<name>A0A132PA83_ENTFC</name>
<evidence type="ECO:0000313" key="19">
    <source>
        <dbReference type="Proteomes" id="UP000253144"/>
    </source>
</evidence>
<dbReference type="Proteomes" id="UP001141166">
    <property type="component" value="Unassembled WGS sequence"/>
</dbReference>
<dbReference type="EMBL" id="LRHK01000001">
    <property type="protein sequence ID" value="KWX19239.1"/>
    <property type="molecule type" value="Genomic_DNA"/>
</dbReference>
<reference evidence="12 14" key="3">
    <citation type="submission" date="2016-04" db="EMBL/GenBank/DDBJ databases">
        <authorList>
            <person name="Millard A."/>
        </authorList>
    </citation>
    <scope>NUCLEOTIDE SEQUENCE [LARGE SCALE GENOMIC DNA]</scope>
    <source>
        <strain evidence="12">Isolate 22</strain>
    </source>
</reference>
<dbReference type="EMBL" id="NGLB01000001">
    <property type="protein sequence ID" value="OTN99851.1"/>
    <property type="molecule type" value="Genomic_DNA"/>
</dbReference>
<reference evidence="9 18" key="8">
    <citation type="submission" date="2018-05" db="EMBL/GenBank/DDBJ databases">
        <title>Vancomycin-resistant Enterococcus faecium strain from Chelyabinsk, Russia.</title>
        <authorList>
            <person name="Gostev V."/>
            <person name="Goncharov A."/>
            <person name="Kolodzhieva V."/>
            <person name="Suvorov A."/>
            <person name="Sidorenko S."/>
            <person name="Zueva L."/>
        </authorList>
    </citation>
    <scope>NUCLEOTIDE SEQUENCE [LARGE SCALE GENOMIC DNA]</scope>
    <source>
        <strain evidence="9 18">20</strain>
    </source>
</reference>
<evidence type="ECO:0000313" key="10">
    <source>
        <dbReference type="EMBL" id="RBS33298.1"/>
    </source>
</evidence>
<evidence type="ECO:0000313" key="7">
    <source>
        <dbReference type="EMBL" id="OTN99851.1"/>
    </source>
</evidence>
<dbReference type="EMBL" id="PJVH01000012">
    <property type="protein sequence ID" value="RXU89593.1"/>
    <property type="molecule type" value="Genomic_DNA"/>
</dbReference>
<dbReference type="Proteomes" id="UP000469871">
    <property type="component" value="Unassembled WGS sequence"/>
</dbReference>
<reference evidence="5" key="12">
    <citation type="submission" date="2023-03" db="EMBL/GenBank/DDBJ databases">
        <authorList>
            <person name="Shen W."/>
            <person name="Cai J."/>
        </authorList>
    </citation>
    <scope>NUCLEOTIDE SEQUENCE</scope>
    <source>
        <strain evidence="5">B1010-2</strain>
    </source>
</reference>
<evidence type="ECO:0000313" key="5">
    <source>
        <dbReference type="EMBL" id="MDT2370037.1"/>
    </source>
</evidence>
<evidence type="ECO:0000313" key="16">
    <source>
        <dbReference type="Proteomes" id="UP000194737"/>
    </source>
</evidence>
<dbReference type="Proteomes" id="UP000194737">
    <property type="component" value="Unassembled WGS sequence"/>
</dbReference>
<dbReference type="EMBL" id="LEQJ01000005">
    <property type="protein sequence ID" value="RBS33298.1"/>
    <property type="molecule type" value="Genomic_DNA"/>
</dbReference>
<dbReference type="EMBL" id="MVGJ01000020">
    <property type="protein sequence ID" value="OOL83304.1"/>
    <property type="molecule type" value="Genomic_DNA"/>
</dbReference>